<dbReference type="EMBL" id="KT893433">
    <property type="protein sequence ID" value="ALN44014.1"/>
    <property type="molecule type" value="Genomic_DNA"/>
</dbReference>
<name>A0A0S2CG07_CAMJU</name>
<evidence type="ECO:0000313" key="3">
    <source>
        <dbReference type="EMBL" id="ALN44014.1"/>
    </source>
</evidence>
<dbReference type="GO" id="GO:0004020">
    <property type="term" value="F:adenylylsulfate kinase activity"/>
    <property type="evidence" value="ECO:0007669"/>
    <property type="project" value="UniProtKB-EC"/>
</dbReference>
<dbReference type="GO" id="GO:0005737">
    <property type="term" value="C:cytoplasm"/>
    <property type="evidence" value="ECO:0007669"/>
    <property type="project" value="TreeGrafter"/>
</dbReference>
<evidence type="ECO:0000259" key="2">
    <source>
        <dbReference type="Pfam" id="PF01583"/>
    </source>
</evidence>
<dbReference type="InterPro" id="IPR059117">
    <property type="entry name" value="APS_kinase_dom"/>
</dbReference>
<dbReference type="InterPro" id="IPR027417">
    <property type="entry name" value="P-loop_NTPase"/>
</dbReference>
<gene>
    <name evidence="3" type="ORF">HS55.05</name>
</gene>
<proteinExistence type="predicted"/>
<feature type="domain" description="APS kinase" evidence="2">
    <location>
        <begin position="7"/>
        <end position="145"/>
    </location>
</feature>
<organism evidence="3">
    <name type="scientific">Campylobacter jejuni subsp. jejuni</name>
    <dbReference type="NCBI Taxonomy" id="32022"/>
    <lineage>
        <taxon>Bacteria</taxon>
        <taxon>Pseudomonadati</taxon>
        <taxon>Campylobacterota</taxon>
        <taxon>Epsilonproteobacteria</taxon>
        <taxon>Campylobacterales</taxon>
        <taxon>Campylobacteraceae</taxon>
        <taxon>Campylobacter</taxon>
    </lineage>
</organism>
<dbReference type="GO" id="GO:0019379">
    <property type="term" value="P:sulfate assimilation, phosphoadenylyl sulfate reduction by phosphoadenylyl-sulfate reductase (thioredoxin)"/>
    <property type="evidence" value="ECO:0007669"/>
    <property type="project" value="TreeGrafter"/>
</dbReference>
<dbReference type="PANTHER" id="PTHR42700">
    <property type="entry name" value="SULFATE ADENYLYLTRANSFERASE"/>
    <property type="match status" value="1"/>
</dbReference>
<dbReference type="AlphaFoldDB" id="A0A0S2CG07"/>
<dbReference type="NCBIfam" id="NF004041">
    <property type="entry name" value="PRK05541.1"/>
    <property type="match status" value="1"/>
</dbReference>
<dbReference type="GO" id="GO:0010134">
    <property type="term" value="P:sulfate assimilation via adenylyl sulfate reduction"/>
    <property type="evidence" value="ECO:0007669"/>
    <property type="project" value="TreeGrafter"/>
</dbReference>
<evidence type="ECO:0000256" key="1">
    <source>
        <dbReference type="ARBA" id="ARBA00022679"/>
    </source>
</evidence>
<sequence>MNTTFPIITLTGLAGSGKSTIGKALYNTLKQDYANIIYLDGDEFRDILGAYDYDKQSRINLAIKRSKFAKFLNDQGMIVIITTISMFNEIYKYNRQIFKNYIEVYIKCNMDELIKRDQKGLYTKAINKETQNVVGIDISFDQPQANLTIDNSSQDRIKEKVQMIISQLKERNV</sequence>
<keyword evidence="3" id="KW-0418">Kinase</keyword>
<keyword evidence="1 3" id="KW-0808">Transferase</keyword>
<dbReference type="PANTHER" id="PTHR42700:SF1">
    <property type="entry name" value="SULFATE ADENYLYLTRANSFERASE"/>
    <property type="match status" value="1"/>
</dbReference>
<dbReference type="CDD" id="cd02027">
    <property type="entry name" value="APSK"/>
    <property type="match status" value="1"/>
</dbReference>
<dbReference type="InterPro" id="IPR050512">
    <property type="entry name" value="Sulf_AdTrans/APS_kinase"/>
</dbReference>
<dbReference type="SUPFAM" id="SSF52540">
    <property type="entry name" value="P-loop containing nucleoside triphosphate hydrolases"/>
    <property type="match status" value="1"/>
</dbReference>
<dbReference type="PRINTS" id="PR01100">
    <property type="entry name" value="SHIKIMTKNASE"/>
</dbReference>
<accession>A0A0S2CG07</accession>
<reference evidence="3" key="1">
    <citation type="journal article" date="2015" name="PLoS ONE">
        <title>Updated Campylobacter jejuni Capsule PCR Multiplex Typing System and Its Application to Clinical Isolates from South and Southeast Asia.</title>
        <authorList>
            <person name="Poly F."/>
            <person name="Serichantalergs O."/>
            <person name="Kuroiwa J."/>
            <person name="Pootong P."/>
            <person name="Mason C."/>
            <person name="Guerry P."/>
            <person name="Parker C.T."/>
        </authorList>
    </citation>
    <scope>NUCLEOTIDE SEQUENCE</scope>
    <source>
        <strain evidence="3">ATCC 43468</strain>
    </source>
</reference>
<protein>
    <submittedName>
        <fullName evidence="3">Adenylylsulfate kinase</fullName>
        <ecNumber evidence="3">2.7.1.25</ecNumber>
    </submittedName>
</protein>
<dbReference type="EC" id="2.7.1.25" evidence="3"/>
<dbReference type="GO" id="GO:0005524">
    <property type="term" value="F:ATP binding"/>
    <property type="evidence" value="ECO:0007669"/>
    <property type="project" value="InterPro"/>
</dbReference>
<dbReference type="Pfam" id="PF01583">
    <property type="entry name" value="APS_kinase"/>
    <property type="match status" value="1"/>
</dbReference>
<dbReference type="Gene3D" id="3.40.50.300">
    <property type="entry name" value="P-loop containing nucleotide triphosphate hydrolases"/>
    <property type="match status" value="1"/>
</dbReference>
<dbReference type="GO" id="GO:0004781">
    <property type="term" value="F:sulfate adenylyltransferase (ATP) activity"/>
    <property type="evidence" value="ECO:0007669"/>
    <property type="project" value="TreeGrafter"/>
</dbReference>